<evidence type="ECO:0000313" key="2">
    <source>
        <dbReference type="Proteomes" id="UP000630718"/>
    </source>
</evidence>
<evidence type="ECO:0000313" key="1">
    <source>
        <dbReference type="EMBL" id="GHE94113.1"/>
    </source>
</evidence>
<accession>A0A919A9H0</accession>
<dbReference type="AlphaFoldDB" id="A0A919A9H0"/>
<reference evidence="1" key="1">
    <citation type="journal article" date="2014" name="Int. J. Syst. Evol. Microbiol.">
        <title>Complete genome sequence of Corynebacterium casei LMG S-19264T (=DSM 44701T), isolated from a smear-ripened cheese.</title>
        <authorList>
            <consortium name="US DOE Joint Genome Institute (JGI-PGF)"/>
            <person name="Walter F."/>
            <person name="Albersmeier A."/>
            <person name="Kalinowski J."/>
            <person name="Ruckert C."/>
        </authorList>
    </citation>
    <scope>NUCLEOTIDE SEQUENCE</scope>
    <source>
        <strain evidence="1">JCM 4477</strain>
    </source>
</reference>
<reference evidence="1" key="2">
    <citation type="submission" date="2020-09" db="EMBL/GenBank/DDBJ databases">
        <authorList>
            <person name="Sun Q."/>
            <person name="Ohkuma M."/>
        </authorList>
    </citation>
    <scope>NUCLEOTIDE SEQUENCE</scope>
    <source>
        <strain evidence="1">JCM 4477</strain>
    </source>
</reference>
<dbReference type="EMBL" id="BNBI01000003">
    <property type="protein sequence ID" value="GHE94113.1"/>
    <property type="molecule type" value="Genomic_DNA"/>
</dbReference>
<dbReference type="RefSeq" id="WP_190203561.1">
    <property type="nucleotide sequence ID" value="NZ_BNBI01000003.1"/>
</dbReference>
<sequence length="321" mass="35751">MEDQELRRELDAVRRRIGELRIREAWSLLAMGRFAAAVAAAEAARLEAAGRTVPLGALRGILREATLVTCAARIARREWVAADTAADRCIDLLGRDPETVRLRELARWGRGTLGPVMVWQEVTDPEKELAAFDPVAYGRENLARLGSGPQAPAGPQPAEEPVEPFYARGRGRLPVDEDALRAELAAVTDRTGERAWAPHVHRAWLLIALRRYEEALEEVEAARRAFYGFRGLPADRHFAEALFEDGCEAELVAHIALERWDDAADAGTRGLADHGGEQRNLPLVRIVAAARGTVGPDWDTWRRQLTAFDPTQYALHRLRRK</sequence>
<organism evidence="1 2">
    <name type="scientific">Streptomyces fumanus</name>
    <dbReference type="NCBI Taxonomy" id="67302"/>
    <lineage>
        <taxon>Bacteria</taxon>
        <taxon>Bacillati</taxon>
        <taxon>Actinomycetota</taxon>
        <taxon>Actinomycetes</taxon>
        <taxon>Kitasatosporales</taxon>
        <taxon>Streptomycetaceae</taxon>
        <taxon>Streptomyces</taxon>
    </lineage>
</organism>
<name>A0A919A9H0_9ACTN</name>
<protein>
    <submittedName>
        <fullName evidence="1">Uncharacterized protein</fullName>
    </submittedName>
</protein>
<comment type="caution">
    <text evidence="1">The sequence shown here is derived from an EMBL/GenBank/DDBJ whole genome shotgun (WGS) entry which is preliminary data.</text>
</comment>
<proteinExistence type="predicted"/>
<gene>
    <name evidence="1" type="ORF">GCM10018772_17530</name>
</gene>
<keyword evidence="2" id="KW-1185">Reference proteome</keyword>
<dbReference type="Proteomes" id="UP000630718">
    <property type="component" value="Unassembled WGS sequence"/>
</dbReference>